<keyword evidence="4" id="KW-0611">Plant defense</keyword>
<dbReference type="CDD" id="cd05381">
    <property type="entry name" value="CAP_PR-1"/>
    <property type="match status" value="1"/>
</dbReference>
<keyword evidence="9" id="KW-1185">Reference proteome</keyword>
<organism evidence="8 9">
    <name type="scientific">Pisum sativum</name>
    <name type="common">Garden pea</name>
    <name type="synonym">Lathyrus oleraceus</name>
    <dbReference type="NCBI Taxonomy" id="3888"/>
    <lineage>
        <taxon>Eukaryota</taxon>
        <taxon>Viridiplantae</taxon>
        <taxon>Streptophyta</taxon>
        <taxon>Embryophyta</taxon>
        <taxon>Tracheophyta</taxon>
        <taxon>Spermatophyta</taxon>
        <taxon>Magnoliopsida</taxon>
        <taxon>eudicotyledons</taxon>
        <taxon>Gunneridae</taxon>
        <taxon>Pentapetalae</taxon>
        <taxon>rosids</taxon>
        <taxon>fabids</taxon>
        <taxon>Fabales</taxon>
        <taxon>Fabaceae</taxon>
        <taxon>Papilionoideae</taxon>
        <taxon>50 kb inversion clade</taxon>
        <taxon>NPAAA clade</taxon>
        <taxon>Hologalegina</taxon>
        <taxon>IRL clade</taxon>
        <taxon>Fabeae</taxon>
        <taxon>Lathyrus</taxon>
    </lineage>
</organism>
<comment type="function">
    <text evidence="1">Probably involved in the defense reaction of plants against pathogens.</text>
</comment>
<keyword evidence="3" id="KW-0732">Signal</keyword>
<feature type="domain" description="SCP" evidence="7">
    <location>
        <begin position="73"/>
        <end position="206"/>
    </location>
</feature>
<evidence type="ECO:0000313" key="9">
    <source>
        <dbReference type="Proteomes" id="UP001058974"/>
    </source>
</evidence>
<dbReference type="SUPFAM" id="SSF55797">
    <property type="entry name" value="PR-1-like"/>
    <property type="match status" value="1"/>
</dbReference>
<keyword evidence="8" id="KW-0378">Hydrolase</keyword>
<keyword evidence="8" id="KW-0645">Protease</keyword>
<evidence type="ECO:0000256" key="1">
    <source>
        <dbReference type="ARBA" id="ARBA00003143"/>
    </source>
</evidence>
<evidence type="ECO:0000256" key="3">
    <source>
        <dbReference type="ARBA" id="ARBA00022729"/>
    </source>
</evidence>
<dbReference type="PRINTS" id="PR00837">
    <property type="entry name" value="V5TPXLIKE"/>
</dbReference>
<dbReference type="PRINTS" id="PR00838">
    <property type="entry name" value="V5ALLERGEN"/>
</dbReference>
<reference evidence="8 9" key="1">
    <citation type="journal article" date="2022" name="Nat. Genet.">
        <title>Improved pea reference genome and pan-genome highlight genomic features and evolutionary characteristics.</title>
        <authorList>
            <person name="Yang T."/>
            <person name="Liu R."/>
            <person name="Luo Y."/>
            <person name="Hu S."/>
            <person name="Wang D."/>
            <person name="Wang C."/>
            <person name="Pandey M.K."/>
            <person name="Ge S."/>
            <person name="Xu Q."/>
            <person name="Li N."/>
            <person name="Li G."/>
            <person name="Huang Y."/>
            <person name="Saxena R.K."/>
            <person name="Ji Y."/>
            <person name="Li M."/>
            <person name="Yan X."/>
            <person name="He Y."/>
            <person name="Liu Y."/>
            <person name="Wang X."/>
            <person name="Xiang C."/>
            <person name="Varshney R.K."/>
            <person name="Ding H."/>
            <person name="Gao S."/>
            <person name="Zong X."/>
        </authorList>
    </citation>
    <scope>NUCLEOTIDE SEQUENCE [LARGE SCALE GENOMIC DNA]</scope>
    <source>
        <strain evidence="8 9">cv. Zhongwan 6</strain>
    </source>
</reference>
<comment type="similarity">
    <text evidence="2">Belongs to the CRISP family.</text>
</comment>
<dbReference type="Gene3D" id="3.40.33.10">
    <property type="entry name" value="CAP"/>
    <property type="match status" value="1"/>
</dbReference>
<keyword evidence="6" id="KW-0568">Pathogenesis-related protein</keyword>
<dbReference type="GO" id="GO:0005576">
    <property type="term" value="C:extracellular region"/>
    <property type="evidence" value="ECO:0007669"/>
    <property type="project" value="InterPro"/>
</dbReference>
<evidence type="ECO:0000259" key="7">
    <source>
        <dbReference type="SMART" id="SM00198"/>
    </source>
</evidence>
<dbReference type="GO" id="GO:0008233">
    <property type="term" value="F:peptidase activity"/>
    <property type="evidence" value="ECO:0007669"/>
    <property type="project" value="UniProtKB-KW"/>
</dbReference>
<dbReference type="InterPro" id="IPR014044">
    <property type="entry name" value="CAP_dom"/>
</dbReference>
<evidence type="ECO:0000256" key="2">
    <source>
        <dbReference type="ARBA" id="ARBA00009923"/>
    </source>
</evidence>
<dbReference type="FunFam" id="3.40.33.10:FF:000006">
    <property type="entry name" value="Putative pathogenesis-related protein 1"/>
    <property type="match status" value="1"/>
</dbReference>
<dbReference type="PROSITE" id="PS01010">
    <property type="entry name" value="CRISP_2"/>
    <property type="match status" value="1"/>
</dbReference>
<dbReference type="AlphaFoldDB" id="A0A9D4X548"/>
<accession>A0A9D4X548</accession>
<dbReference type="SMART" id="SM00198">
    <property type="entry name" value="SCP"/>
    <property type="match status" value="1"/>
</dbReference>
<dbReference type="Proteomes" id="UP001058974">
    <property type="component" value="Chromosome 4"/>
</dbReference>
<feature type="non-terminal residue" evidence="8">
    <location>
        <position position="1"/>
    </location>
</feature>
<comment type="caution">
    <text evidence="8">The sequence shown here is derived from an EMBL/GenBank/DDBJ whole genome shotgun (WGS) entry which is preliminary data.</text>
</comment>
<proteinExistence type="inferred from homology"/>
<sequence length="210" mass="24105">NLKQLTLQTFTHFKLPTFSLFILPSHTCFLTTTTKTNILKMSLRCFIFSLLMFTFHAASGSYIPNKKHSNYRSLPNQFLIPQNIARAAVGLHPLVWDEKLTHYAQWYANERRNDCALEHSNGPYGENIFWGSGDEWNPAQAVGAWVDEKKYYNYWHNSCVDGQMCGHYTQVVWGDTRRVGCASVVCSEGKGTFMTCNYDPPGNYYGEKPY</sequence>
<dbReference type="InterPro" id="IPR018244">
    <property type="entry name" value="Allrgn_V5/Tpx1_CS"/>
</dbReference>
<dbReference type="GO" id="GO:0006508">
    <property type="term" value="P:proteolysis"/>
    <property type="evidence" value="ECO:0007669"/>
    <property type="project" value="UniProtKB-KW"/>
</dbReference>
<protein>
    <submittedName>
        <fullName evidence="8">Cuticle-degrading protease</fullName>
    </submittedName>
</protein>
<dbReference type="PANTHER" id="PTHR10334">
    <property type="entry name" value="CYSTEINE-RICH SECRETORY PROTEIN-RELATED"/>
    <property type="match status" value="1"/>
</dbReference>
<dbReference type="GO" id="GO:0098542">
    <property type="term" value="P:defense response to other organism"/>
    <property type="evidence" value="ECO:0007669"/>
    <property type="project" value="UniProtKB-ARBA"/>
</dbReference>
<dbReference type="Pfam" id="PF00188">
    <property type="entry name" value="CAP"/>
    <property type="match status" value="1"/>
</dbReference>
<dbReference type="EMBL" id="JAMSHJ010000004">
    <property type="protein sequence ID" value="KAI5414913.1"/>
    <property type="molecule type" value="Genomic_DNA"/>
</dbReference>
<evidence type="ECO:0000313" key="8">
    <source>
        <dbReference type="EMBL" id="KAI5414913.1"/>
    </source>
</evidence>
<gene>
    <name evidence="8" type="ORF">KIW84_040390</name>
</gene>
<evidence type="ECO:0000256" key="4">
    <source>
        <dbReference type="ARBA" id="ARBA00022821"/>
    </source>
</evidence>
<name>A0A9D4X548_PEA</name>
<dbReference type="InterPro" id="IPR001283">
    <property type="entry name" value="CRISP-related"/>
</dbReference>
<dbReference type="PROSITE" id="PS01009">
    <property type="entry name" value="CRISP_1"/>
    <property type="match status" value="1"/>
</dbReference>
<dbReference type="Gramene" id="Psat04G0039000-T1">
    <property type="protein sequence ID" value="KAI5414913.1"/>
    <property type="gene ID" value="KIW84_040390"/>
</dbReference>
<evidence type="ECO:0000256" key="6">
    <source>
        <dbReference type="ARBA" id="ARBA00023265"/>
    </source>
</evidence>
<dbReference type="InterPro" id="IPR035940">
    <property type="entry name" value="CAP_sf"/>
</dbReference>
<dbReference type="InterPro" id="IPR002413">
    <property type="entry name" value="V5_allergen-like"/>
</dbReference>
<evidence type="ECO:0000256" key="5">
    <source>
        <dbReference type="ARBA" id="ARBA00023157"/>
    </source>
</evidence>
<keyword evidence="5" id="KW-1015">Disulfide bond</keyword>